<organism evidence="2 3">
    <name type="scientific">Pseudorhodoferax soli</name>
    <dbReference type="NCBI Taxonomy" id="545864"/>
    <lineage>
        <taxon>Bacteria</taxon>
        <taxon>Pseudomonadati</taxon>
        <taxon>Pseudomonadota</taxon>
        <taxon>Betaproteobacteria</taxon>
        <taxon>Burkholderiales</taxon>
        <taxon>Comamonadaceae</taxon>
    </lineage>
</organism>
<dbReference type="EMBL" id="QPJK01000003">
    <property type="protein sequence ID" value="RCW72411.1"/>
    <property type="molecule type" value="Genomic_DNA"/>
</dbReference>
<name>A0A368XWP6_9BURK</name>
<sequence>MRSFVVIAWFAVCLLLSVAEHASAAPKVFNDYVLKAVDHLARTRSGLGYANAAYTRNLDFGGEPLRATRPPVSMCVAAQIEIIVEALNMYAAETGDQSVYRFLPVFQWRSLRSRSFRGMVWISDNKASRGTGHALNTFGMGTEREFENLIPGDFVNLNRLKNKSGHAVVFLGYIDRAGVVLPQYGSNVVGFKYFSSQGSLQKGGFGYRNAYFDNVYCPTNEGPILRDCGVARSRTYLTAGQMFHPHDWDKSARDKAIALERKSPKGPVPPFDFKFFNGVTTDME</sequence>
<keyword evidence="1" id="KW-0732">Signal</keyword>
<dbReference type="OrthoDB" id="8446087at2"/>
<dbReference type="RefSeq" id="WP_114467862.1">
    <property type="nucleotide sequence ID" value="NZ_QPJK01000003.1"/>
</dbReference>
<protein>
    <submittedName>
        <fullName evidence="2">Uncharacterized protein</fullName>
    </submittedName>
</protein>
<accession>A0A368XWP6</accession>
<reference evidence="2 3" key="1">
    <citation type="submission" date="2018-07" db="EMBL/GenBank/DDBJ databases">
        <title>Genomic Encyclopedia of Type Strains, Phase IV (KMG-IV): sequencing the most valuable type-strain genomes for metagenomic binning, comparative biology and taxonomic classification.</title>
        <authorList>
            <person name="Goeker M."/>
        </authorList>
    </citation>
    <scope>NUCLEOTIDE SEQUENCE [LARGE SCALE GENOMIC DNA]</scope>
    <source>
        <strain evidence="2 3">DSM 21634</strain>
    </source>
</reference>
<keyword evidence="3" id="KW-1185">Reference proteome</keyword>
<comment type="caution">
    <text evidence="2">The sequence shown here is derived from an EMBL/GenBank/DDBJ whole genome shotgun (WGS) entry which is preliminary data.</text>
</comment>
<gene>
    <name evidence="2" type="ORF">DES41_10315</name>
</gene>
<feature type="signal peptide" evidence="1">
    <location>
        <begin position="1"/>
        <end position="24"/>
    </location>
</feature>
<feature type="chain" id="PRO_5016663044" evidence="1">
    <location>
        <begin position="25"/>
        <end position="284"/>
    </location>
</feature>
<evidence type="ECO:0000256" key="1">
    <source>
        <dbReference type="SAM" id="SignalP"/>
    </source>
</evidence>
<dbReference type="Proteomes" id="UP000252884">
    <property type="component" value="Unassembled WGS sequence"/>
</dbReference>
<evidence type="ECO:0000313" key="2">
    <source>
        <dbReference type="EMBL" id="RCW72411.1"/>
    </source>
</evidence>
<evidence type="ECO:0000313" key="3">
    <source>
        <dbReference type="Proteomes" id="UP000252884"/>
    </source>
</evidence>
<proteinExistence type="predicted"/>
<dbReference type="AlphaFoldDB" id="A0A368XWP6"/>